<evidence type="ECO:0000313" key="2">
    <source>
        <dbReference type="EMBL" id="KDO19153.1"/>
    </source>
</evidence>
<dbReference type="AlphaFoldDB" id="A0A067BLS5"/>
<reference evidence="2 3" key="1">
    <citation type="journal article" date="2013" name="PLoS Genet.">
        <title>Distinctive expansion of potential virulence genes in the genome of the oomycete fish pathogen Saprolegnia parasitica.</title>
        <authorList>
            <person name="Jiang R.H."/>
            <person name="de Bruijn I."/>
            <person name="Haas B.J."/>
            <person name="Belmonte R."/>
            <person name="Lobach L."/>
            <person name="Christie J."/>
            <person name="van den Ackerveken G."/>
            <person name="Bottin A."/>
            <person name="Bulone V."/>
            <person name="Diaz-Moreno S.M."/>
            <person name="Dumas B."/>
            <person name="Fan L."/>
            <person name="Gaulin E."/>
            <person name="Govers F."/>
            <person name="Grenville-Briggs L.J."/>
            <person name="Horner N.R."/>
            <person name="Levin J.Z."/>
            <person name="Mammella M."/>
            <person name="Meijer H.J."/>
            <person name="Morris P."/>
            <person name="Nusbaum C."/>
            <person name="Oome S."/>
            <person name="Phillips A.J."/>
            <person name="van Rooyen D."/>
            <person name="Rzeszutek E."/>
            <person name="Saraiva M."/>
            <person name="Secombes C.J."/>
            <person name="Seidl M.F."/>
            <person name="Snel B."/>
            <person name="Stassen J.H."/>
            <person name="Sykes S."/>
            <person name="Tripathy S."/>
            <person name="van den Berg H."/>
            <person name="Vega-Arreguin J.C."/>
            <person name="Wawra S."/>
            <person name="Young S.K."/>
            <person name="Zeng Q."/>
            <person name="Dieguez-Uribeondo J."/>
            <person name="Russ C."/>
            <person name="Tyler B.M."/>
            <person name="van West P."/>
        </authorList>
    </citation>
    <scope>NUCLEOTIDE SEQUENCE [LARGE SCALE GENOMIC DNA]</scope>
    <source>
        <strain evidence="2 3">CBS 223.65</strain>
    </source>
</reference>
<protein>
    <submittedName>
        <fullName evidence="2">Uncharacterized protein</fullName>
    </submittedName>
</protein>
<dbReference type="EMBL" id="KK583368">
    <property type="protein sequence ID" value="KDO19153.1"/>
    <property type="molecule type" value="Genomic_DNA"/>
</dbReference>
<evidence type="ECO:0000313" key="3">
    <source>
        <dbReference type="Proteomes" id="UP000030745"/>
    </source>
</evidence>
<evidence type="ECO:0000256" key="1">
    <source>
        <dbReference type="SAM" id="MobiDB-lite"/>
    </source>
</evidence>
<keyword evidence="3" id="KW-1185">Reference proteome</keyword>
<dbReference type="KEGG" id="spar:SPRG_15720"/>
<dbReference type="RefSeq" id="XP_012210151.1">
    <property type="nucleotide sequence ID" value="XM_012354761.1"/>
</dbReference>
<name>A0A067BLS5_SAPPC</name>
<dbReference type="Proteomes" id="UP000030745">
    <property type="component" value="Unassembled WGS sequence"/>
</dbReference>
<sequence>MINEESEPANVVMTPGVAGRSPNAAEYTDADDEIRLEEEDKTFANLPWYMKLLWGTFYLSWP</sequence>
<dbReference type="VEuPathDB" id="FungiDB:SPRG_15720"/>
<dbReference type="GeneID" id="24137422"/>
<organism evidence="2 3">
    <name type="scientific">Saprolegnia parasitica (strain CBS 223.65)</name>
    <dbReference type="NCBI Taxonomy" id="695850"/>
    <lineage>
        <taxon>Eukaryota</taxon>
        <taxon>Sar</taxon>
        <taxon>Stramenopiles</taxon>
        <taxon>Oomycota</taxon>
        <taxon>Saprolegniomycetes</taxon>
        <taxon>Saprolegniales</taxon>
        <taxon>Saprolegniaceae</taxon>
        <taxon>Saprolegnia</taxon>
    </lineage>
</organism>
<gene>
    <name evidence="2" type="ORF">SPRG_15720</name>
</gene>
<accession>A0A067BLS5</accession>
<feature type="region of interest" description="Disordered" evidence="1">
    <location>
        <begin position="1"/>
        <end position="24"/>
    </location>
</feature>
<proteinExistence type="predicted"/>